<dbReference type="SUPFAM" id="SSF46689">
    <property type="entry name" value="Homeodomain-like"/>
    <property type="match status" value="1"/>
</dbReference>
<dbReference type="Pfam" id="PF00440">
    <property type="entry name" value="TetR_N"/>
    <property type="match status" value="1"/>
</dbReference>
<reference evidence="4 5" key="1">
    <citation type="submission" date="2018-12" db="EMBL/GenBank/DDBJ databases">
        <title>Glycomyces sp. YIM 121974 draft genome.</title>
        <authorList>
            <person name="Li Q."/>
        </authorList>
    </citation>
    <scope>NUCLEOTIDE SEQUENCE [LARGE SCALE GENOMIC DNA]</scope>
    <source>
        <strain evidence="4 5">YIM 121974</strain>
    </source>
</reference>
<evidence type="ECO:0000259" key="3">
    <source>
        <dbReference type="PROSITE" id="PS50977"/>
    </source>
</evidence>
<dbReference type="GO" id="GO:0003677">
    <property type="term" value="F:DNA binding"/>
    <property type="evidence" value="ECO:0007669"/>
    <property type="project" value="UniProtKB-UniRule"/>
</dbReference>
<dbReference type="OrthoDB" id="6637160at2"/>
<gene>
    <name evidence="4" type="ORF">EIW28_00530</name>
</gene>
<evidence type="ECO:0000313" key="5">
    <source>
        <dbReference type="Proteomes" id="UP000277256"/>
    </source>
</evidence>
<dbReference type="EMBL" id="RSEB01000001">
    <property type="protein sequence ID" value="RRS01303.1"/>
    <property type="molecule type" value="Genomic_DNA"/>
</dbReference>
<dbReference type="InterPro" id="IPR001647">
    <property type="entry name" value="HTH_TetR"/>
</dbReference>
<dbReference type="InterPro" id="IPR009057">
    <property type="entry name" value="Homeodomain-like_sf"/>
</dbReference>
<organism evidence="4 5">
    <name type="scientific">Glycomyces terrestris</name>
    <dbReference type="NCBI Taxonomy" id="2493553"/>
    <lineage>
        <taxon>Bacteria</taxon>
        <taxon>Bacillati</taxon>
        <taxon>Actinomycetota</taxon>
        <taxon>Actinomycetes</taxon>
        <taxon>Glycomycetales</taxon>
        <taxon>Glycomycetaceae</taxon>
        <taxon>Glycomyces</taxon>
    </lineage>
</organism>
<feature type="DNA-binding region" description="H-T-H motif" evidence="2">
    <location>
        <begin position="37"/>
        <end position="56"/>
    </location>
</feature>
<dbReference type="Gene3D" id="1.10.357.10">
    <property type="entry name" value="Tetracycline Repressor, domain 2"/>
    <property type="match status" value="1"/>
</dbReference>
<dbReference type="Proteomes" id="UP000277256">
    <property type="component" value="Unassembled WGS sequence"/>
</dbReference>
<feature type="domain" description="HTH tetR-type" evidence="3">
    <location>
        <begin position="14"/>
        <end position="74"/>
    </location>
</feature>
<dbReference type="AlphaFoldDB" id="A0A426V322"/>
<proteinExistence type="predicted"/>
<evidence type="ECO:0000256" key="1">
    <source>
        <dbReference type="ARBA" id="ARBA00023125"/>
    </source>
</evidence>
<comment type="caution">
    <text evidence="4">The sequence shown here is derived from an EMBL/GenBank/DDBJ whole genome shotgun (WGS) entry which is preliminary data.</text>
</comment>
<evidence type="ECO:0000313" key="4">
    <source>
        <dbReference type="EMBL" id="RRS01303.1"/>
    </source>
</evidence>
<accession>A0A426V322</accession>
<dbReference type="Pfam" id="PF17929">
    <property type="entry name" value="TetR_C_34"/>
    <property type="match status" value="1"/>
</dbReference>
<dbReference type="PROSITE" id="PS50977">
    <property type="entry name" value="HTH_TETR_2"/>
    <property type="match status" value="1"/>
</dbReference>
<protein>
    <submittedName>
        <fullName evidence="4">TetR family transcriptional regulator</fullName>
    </submittedName>
</protein>
<dbReference type="RefSeq" id="WP_125245781.1">
    <property type="nucleotide sequence ID" value="NZ_RSEB01000001.1"/>
</dbReference>
<dbReference type="InterPro" id="IPR041483">
    <property type="entry name" value="TetR_C_34"/>
</dbReference>
<evidence type="ECO:0000256" key="2">
    <source>
        <dbReference type="PROSITE-ProRule" id="PRU00335"/>
    </source>
</evidence>
<sequence>MTTFQRARSEEQREARRAAILETAAEMLETMPVAALTLNELARRVGLAKSNVLRYFESREAVLLELLDRAEGRWLAALPPRLDAAIPPDASAADRGDRLAAALAESLAGERVLCDLLSAQAAVLERNISTEVALDYKRAAARHRATLTGLLRRHLPELGESAGSLCRHIILVTGAVATHADPAPSVLAAYEADPAVGAMRIDFTDFLTTTIATLTAGTLARAARR</sequence>
<keyword evidence="5" id="KW-1185">Reference proteome</keyword>
<keyword evidence="1 2" id="KW-0238">DNA-binding</keyword>
<name>A0A426V322_9ACTN</name>